<sequence length="54" mass="5712">MEPSTTCTAPLRALLSEAASLRLRGDHGAAEIVEADALRALRAAPTPERAEARQ</sequence>
<gene>
    <name evidence="1" type="ORF">J5Y09_19965</name>
</gene>
<dbReference type="RefSeq" id="WP_209353613.1">
    <property type="nucleotide sequence ID" value="NZ_JAGIYZ010000024.1"/>
</dbReference>
<comment type="caution">
    <text evidence="1">The sequence shown here is derived from an EMBL/GenBank/DDBJ whole genome shotgun (WGS) entry which is preliminary data.</text>
</comment>
<name>A0ABS4AZG6_9PROT</name>
<dbReference type="EMBL" id="JAGIYZ010000024">
    <property type="protein sequence ID" value="MBP0466213.1"/>
    <property type="molecule type" value="Genomic_DNA"/>
</dbReference>
<dbReference type="Proteomes" id="UP000680815">
    <property type="component" value="Unassembled WGS sequence"/>
</dbReference>
<accession>A0ABS4AZG6</accession>
<evidence type="ECO:0000313" key="2">
    <source>
        <dbReference type="Proteomes" id="UP000680815"/>
    </source>
</evidence>
<evidence type="ECO:0000313" key="1">
    <source>
        <dbReference type="EMBL" id="MBP0466213.1"/>
    </source>
</evidence>
<proteinExistence type="predicted"/>
<reference evidence="1 2" key="1">
    <citation type="submission" date="2021-03" db="EMBL/GenBank/DDBJ databases">
        <authorList>
            <person name="So Y."/>
        </authorList>
    </citation>
    <scope>NUCLEOTIDE SEQUENCE [LARGE SCALE GENOMIC DNA]</scope>
    <source>
        <strain evidence="1 2">PWR1</strain>
    </source>
</reference>
<organism evidence="1 2">
    <name type="scientific">Roseomonas nitratireducens</name>
    <dbReference type="NCBI Taxonomy" id="2820810"/>
    <lineage>
        <taxon>Bacteria</taxon>
        <taxon>Pseudomonadati</taxon>
        <taxon>Pseudomonadota</taxon>
        <taxon>Alphaproteobacteria</taxon>
        <taxon>Acetobacterales</taxon>
        <taxon>Roseomonadaceae</taxon>
        <taxon>Roseomonas</taxon>
    </lineage>
</organism>
<keyword evidence="2" id="KW-1185">Reference proteome</keyword>
<protein>
    <submittedName>
        <fullName evidence="1">Uncharacterized protein</fullName>
    </submittedName>
</protein>